<name>A0A4R9FPN1_9LEPT</name>
<organism evidence="2 3">
    <name type="scientific">Leptospira semungkisensis</name>
    <dbReference type="NCBI Taxonomy" id="2484985"/>
    <lineage>
        <taxon>Bacteria</taxon>
        <taxon>Pseudomonadati</taxon>
        <taxon>Spirochaetota</taxon>
        <taxon>Spirochaetia</taxon>
        <taxon>Leptospirales</taxon>
        <taxon>Leptospiraceae</taxon>
        <taxon>Leptospira</taxon>
    </lineage>
</organism>
<dbReference type="OrthoDB" id="9815897at2"/>
<dbReference type="InterPro" id="IPR021215">
    <property type="entry name" value="DUF2752"/>
</dbReference>
<keyword evidence="1" id="KW-0812">Transmembrane</keyword>
<dbReference type="Proteomes" id="UP000297453">
    <property type="component" value="Unassembled WGS sequence"/>
</dbReference>
<keyword evidence="1" id="KW-0472">Membrane</keyword>
<evidence type="ECO:0000313" key="3">
    <source>
        <dbReference type="Proteomes" id="UP000297453"/>
    </source>
</evidence>
<reference evidence="2" key="1">
    <citation type="journal article" date="2019" name="PLoS Negl. Trop. Dis.">
        <title>Revisiting the worldwide diversity of Leptospira species in the environment.</title>
        <authorList>
            <person name="Vincent A.T."/>
            <person name="Schiettekatte O."/>
            <person name="Bourhy P."/>
            <person name="Veyrier F.J."/>
            <person name="Picardeau M."/>
        </authorList>
    </citation>
    <scope>NUCLEOTIDE SEQUENCE [LARGE SCALE GENOMIC DNA]</scope>
    <source>
        <strain evidence="2">SSS9</strain>
    </source>
</reference>
<keyword evidence="3" id="KW-1185">Reference proteome</keyword>
<feature type="transmembrane region" description="Helical" evidence="1">
    <location>
        <begin position="106"/>
        <end position="124"/>
    </location>
</feature>
<feature type="transmembrane region" description="Helical" evidence="1">
    <location>
        <begin position="32"/>
        <end position="54"/>
    </location>
</feature>
<gene>
    <name evidence="2" type="ORF">EHO59_14485</name>
</gene>
<dbReference type="AlphaFoldDB" id="A0A4R9FPN1"/>
<comment type="caution">
    <text evidence="2">The sequence shown here is derived from an EMBL/GenBank/DDBJ whole genome shotgun (WGS) entry which is preliminary data.</text>
</comment>
<evidence type="ECO:0000256" key="1">
    <source>
        <dbReference type="SAM" id="Phobius"/>
    </source>
</evidence>
<evidence type="ECO:0000313" key="2">
    <source>
        <dbReference type="EMBL" id="TGJ99736.1"/>
    </source>
</evidence>
<sequence length="160" mass="18902">MRNMQDRQLSLLNLFSQKETGSMPDSVFSRSILFILTKNAIFLTFLLVTCVLIAKNFPLDTESEYWFTVCWWKHLTGWDCPGCGLSRAVICFFRGDLSRSWEYHPYGIPVSFLGIFLFGLRWNISKSEWKKFLNGKNFGIFSWVFLLGLFVWYFQKQFLN</sequence>
<keyword evidence="1" id="KW-1133">Transmembrane helix</keyword>
<proteinExistence type="predicted"/>
<protein>
    <submittedName>
        <fullName evidence="2">DUF2752 domain-containing protein</fullName>
    </submittedName>
</protein>
<accession>A0A4R9FPN1</accession>
<dbReference type="EMBL" id="RQEP01000019">
    <property type="protein sequence ID" value="TGJ99736.1"/>
    <property type="molecule type" value="Genomic_DNA"/>
</dbReference>
<feature type="transmembrane region" description="Helical" evidence="1">
    <location>
        <begin position="136"/>
        <end position="154"/>
    </location>
</feature>
<dbReference type="Pfam" id="PF10825">
    <property type="entry name" value="DUF2752"/>
    <property type="match status" value="1"/>
</dbReference>